<comment type="caution">
    <text evidence="3">The sequence shown here is derived from an EMBL/GenBank/DDBJ whole genome shotgun (WGS) entry which is preliminary data.</text>
</comment>
<dbReference type="InterPro" id="IPR050261">
    <property type="entry name" value="FrsA_esterase"/>
</dbReference>
<dbReference type="Proteomes" id="UP000799772">
    <property type="component" value="Unassembled WGS sequence"/>
</dbReference>
<name>A0A9P4IMN7_9PEZI</name>
<feature type="domain" description="Xaa-Pro dipeptidyl-peptidase-like" evidence="2">
    <location>
        <begin position="179"/>
        <end position="311"/>
    </location>
</feature>
<gene>
    <name evidence="3" type="ORF">NA57DRAFT_73661</name>
</gene>
<organism evidence="3 4">
    <name type="scientific">Rhizodiscina lignyota</name>
    <dbReference type="NCBI Taxonomy" id="1504668"/>
    <lineage>
        <taxon>Eukaryota</taxon>
        <taxon>Fungi</taxon>
        <taxon>Dikarya</taxon>
        <taxon>Ascomycota</taxon>
        <taxon>Pezizomycotina</taxon>
        <taxon>Dothideomycetes</taxon>
        <taxon>Pleosporomycetidae</taxon>
        <taxon>Aulographales</taxon>
        <taxon>Rhizodiscinaceae</taxon>
        <taxon>Rhizodiscina</taxon>
    </lineage>
</organism>
<dbReference type="Gene3D" id="3.40.50.1820">
    <property type="entry name" value="alpha/beta hydrolase"/>
    <property type="match status" value="1"/>
</dbReference>
<evidence type="ECO:0000313" key="3">
    <source>
        <dbReference type="EMBL" id="KAF2102229.1"/>
    </source>
</evidence>
<sequence>MIFSKYLLPLGALLTTALSQTVPQNVDNSTYPPIFPLNKDTEFAFVLEEMLALSNGGGANTGEVLRAATRIIPGSFESFYSAFFFFAEKIHSQAVSALKGGFKVSARDAFFRSSTYYRAADFFLHGNITDPRIYSLWDSALADFDSALSLMDIPGVRFNITSGHGFTVPVIFYKAKDCNEKTPTVLACSGYDGSQEEMYHQIGTKILERGWNFVSYEGPGQPTVRRQQNIGFRPDWWDVVTPVVDWLATRGDVDMDRLALEGISFGGTLAPRAASREHRFAAVLSVDGLDSLFDVLYAAFGPQIAGLFDSGNKTAFDVVMKSLQTNSSLPAQTRWIIDQGEFAFNTTSAFEWWTGLKTINLTKDIIEPINVPIFIGKGQDDASTDDQPELMRKLAESVGKTPTYHFFETDLGAGEHCQLGAESQLAMVTMDWLDGVFKNVTGKNKAGEIGQHHWRRM</sequence>
<dbReference type="InterPro" id="IPR000383">
    <property type="entry name" value="Xaa-Pro-like_dom"/>
</dbReference>
<dbReference type="OrthoDB" id="249703at2759"/>
<dbReference type="PANTHER" id="PTHR22946">
    <property type="entry name" value="DIENELACTONE HYDROLASE DOMAIN-CONTAINING PROTEIN-RELATED"/>
    <property type="match status" value="1"/>
</dbReference>
<dbReference type="EMBL" id="ML978123">
    <property type="protein sequence ID" value="KAF2102229.1"/>
    <property type="molecule type" value="Genomic_DNA"/>
</dbReference>
<protein>
    <submittedName>
        <fullName evidence="3">Alpha/beta-hydrolase</fullName>
    </submittedName>
</protein>
<keyword evidence="1" id="KW-0732">Signal</keyword>
<accession>A0A9P4IMN7</accession>
<dbReference type="AlphaFoldDB" id="A0A9P4IMN7"/>
<reference evidence="3" key="1">
    <citation type="journal article" date="2020" name="Stud. Mycol.">
        <title>101 Dothideomycetes genomes: a test case for predicting lifestyles and emergence of pathogens.</title>
        <authorList>
            <person name="Haridas S."/>
            <person name="Albert R."/>
            <person name="Binder M."/>
            <person name="Bloem J."/>
            <person name="Labutti K."/>
            <person name="Salamov A."/>
            <person name="Andreopoulos B."/>
            <person name="Baker S."/>
            <person name="Barry K."/>
            <person name="Bills G."/>
            <person name="Bluhm B."/>
            <person name="Cannon C."/>
            <person name="Castanera R."/>
            <person name="Culley D."/>
            <person name="Daum C."/>
            <person name="Ezra D."/>
            <person name="Gonzalez J."/>
            <person name="Henrissat B."/>
            <person name="Kuo A."/>
            <person name="Liang C."/>
            <person name="Lipzen A."/>
            <person name="Lutzoni F."/>
            <person name="Magnuson J."/>
            <person name="Mondo S."/>
            <person name="Nolan M."/>
            <person name="Ohm R."/>
            <person name="Pangilinan J."/>
            <person name="Park H.-J."/>
            <person name="Ramirez L."/>
            <person name="Alfaro M."/>
            <person name="Sun H."/>
            <person name="Tritt A."/>
            <person name="Yoshinaga Y."/>
            <person name="Zwiers L.-H."/>
            <person name="Turgeon B."/>
            <person name="Goodwin S."/>
            <person name="Spatafora J."/>
            <person name="Crous P."/>
            <person name="Grigoriev I."/>
        </authorList>
    </citation>
    <scope>NUCLEOTIDE SEQUENCE</scope>
    <source>
        <strain evidence="3">CBS 133067</strain>
    </source>
</reference>
<dbReference type="Gene3D" id="1.20.1440.110">
    <property type="entry name" value="acylaminoacyl peptidase"/>
    <property type="match status" value="1"/>
</dbReference>
<dbReference type="SUPFAM" id="SSF53474">
    <property type="entry name" value="alpha/beta-Hydrolases"/>
    <property type="match status" value="1"/>
</dbReference>
<evidence type="ECO:0000259" key="2">
    <source>
        <dbReference type="Pfam" id="PF02129"/>
    </source>
</evidence>
<feature type="signal peptide" evidence="1">
    <location>
        <begin position="1"/>
        <end position="19"/>
    </location>
</feature>
<dbReference type="GO" id="GO:0016787">
    <property type="term" value="F:hydrolase activity"/>
    <property type="evidence" value="ECO:0007669"/>
    <property type="project" value="InterPro"/>
</dbReference>
<dbReference type="InterPro" id="IPR029058">
    <property type="entry name" value="AB_hydrolase_fold"/>
</dbReference>
<keyword evidence="4" id="KW-1185">Reference proteome</keyword>
<dbReference type="Pfam" id="PF02129">
    <property type="entry name" value="Peptidase_S15"/>
    <property type="match status" value="1"/>
</dbReference>
<evidence type="ECO:0000256" key="1">
    <source>
        <dbReference type="SAM" id="SignalP"/>
    </source>
</evidence>
<evidence type="ECO:0000313" key="4">
    <source>
        <dbReference type="Proteomes" id="UP000799772"/>
    </source>
</evidence>
<feature type="chain" id="PRO_5040459614" evidence="1">
    <location>
        <begin position="20"/>
        <end position="457"/>
    </location>
</feature>
<proteinExistence type="predicted"/>
<dbReference type="PANTHER" id="PTHR22946:SF12">
    <property type="entry name" value="CONIDIAL PIGMENT BIOSYNTHESIS PROTEIN AYG1 (AFU_ORTHOLOGUE AFUA_2G17550)"/>
    <property type="match status" value="1"/>
</dbReference>